<evidence type="ECO:0000313" key="4">
    <source>
        <dbReference type="Proteomes" id="UP000257136"/>
    </source>
</evidence>
<comment type="caution">
    <text evidence="3">The sequence shown here is derived from an EMBL/GenBank/DDBJ whole genome shotgun (WGS) entry which is preliminary data.</text>
</comment>
<dbReference type="InterPro" id="IPR011990">
    <property type="entry name" value="TPR-like_helical_dom_sf"/>
</dbReference>
<accession>A0A3E0EUG8</accession>
<keyword evidence="1" id="KW-0812">Transmembrane</keyword>
<protein>
    <submittedName>
        <fullName evidence="3">YaiO family outer membrane protein</fullName>
    </submittedName>
</protein>
<dbReference type="Proteomes" id="UP000257136">
    <property type="component" value="Unassembled WGS sequence"/>
</dbReference>
<dbReference type="Pfam" id="PF19413">
    <property type="entry name" value="YaiO"/>
    <property type="match status" value="1"/>
</dbReference>
<gene>
    <name evidence="3" type="ORF">C8P67_101326</name>
</gene>
<evidence type="ECO:0000256" key="1">
    <source>
        <dbReference type="SAM" id="Phobius"/>
    </source>
</evidence>
<dbReference type="NCBIfam" id="TIGR04390">
    <property type="entry name" value="OMP_YaiO_dom"/>
    <property type="match status" value="1"/>
</dbReference>
<keyword evidence="4" id="KW-1185">Reference proteome</keyword>
<keyword evidence="1" id="KW-1133">Transmembrane helix</keyword>
<feature type="domain" description="YaiO beta-barrel" evidence="2">
    <location>
        <begin position="192"/>
        <end position="361"/>
    </location>
</feature>
<keyword evidence="1" id="KW-0472">Membrane</keyword>
<proteinExistence type="predicted"/>
<reference evidence="3 4" key="1">
    <citation type="submission" date="2018-08" db="EMBL/GenBank/DDBJ databases">
        <title>Genomic Encyclopedia of Archaeal and Bacterial Type Strains, Phase II (KMG-II): from individual species to whole genera.</title>
        <authorList>
            <person name="Goeker M."/>
        </authorList>
    </citation>
    <scope>NUCLEOTIDE SEQUENCE [LARGE SCALE GENOMIC DNA]</scope>
    <source>
        <strain evidence="3 4">DSM 100880</strain>
    </source>
</reference>
<dbReference type="SUPFAM" id="SSF48452">
    <property type="entry name" value="TPR-like"/>
    <property type="match status" value="1"/>
</dbReference>
<dbReference type="Gene3D" id="1.25.40.10">
    <property type="entry name" value="Tetratricopeptide repeat domain"/>
    <property type="match status" value="1"/>
</dbReference>
<feature type="transmembrane region" description="Helical" evidence="1">
    <location>
        <begin position="12"/>
        <end position="31"/>
    </location>
</feature>
<dbReference type="EMBL" id="QUNI01000001">
    <property type="protein sequence ID" value="REH01842.1"/>
    <property type="molecule type" value="Genomic_DNA"/>
</dbReference>
<dbReference type="AlphaFoldDB" id="A0A3E0EUG8"/>
<evidence type="ECO:0000313" key="3">
    <source>
        <dbReference type="EMBL" id="REH01842.1"/>
    </source>
</evidence>
<dbReference type="InterPro" id="IPR030887">
    <property type="entry name" value="Beta-barrel_YaiO"/>
</dbReference>
<dbReference type="RefSeq" id="WP_115809680.1">
    <property type="nucleotide sequence ID" value="NZ_QUNI01000001.1"/>
</dbReference>
<name>A0A3E0EUG8_9FLAO</name>
<sequence length="430" mass="49266">MNNHIKNEYVNFRKIYISLIILLFSGTFLMAGQEKAFKGDPDVSFKTARDLAFNKNRKQAQDTLLHILTKYPNYHDVREFLASTYAWDGDYKKSRTEFQKILSKDTNRKTTWIGAIKNEMWGDSPFLALKLSKKALKNFPKDPEILELQKNAQESTMIPTATAGKVQTLSSKIPNDSISKESESSLEKTVRNNTIGVTSEIDIYSEVYDPMIYNAIKYGRQTKYGSIIARANIDRRLDDVGTQFEVDLYPKIAKGMYAYLNFGVSNSSLFPDYRYGAEIFKSLPKSFEASIGLRALQYDTTTMIYTGSVTWYNGNNYWSLRPYFTPGDNGLSSSATLTFRKYRSDADNYFGINAGVGISPELNQNYFYANDKRIVNLQSQKLNVGYYFSTNDKQNAWGAQLGIIHQEIPFDQGNFFWISTLTLSWEIRFK</sequence>
<evidence type="ECO:0000259" key="2">
    <source>
        <dbReference type="Pfam" id="PF19413"/>
    </source>
</evidence>
<dbReference type="OrthoDB" id="742239at2"/>
<organism evidence="3 4">
    <name type="scientific">Flavobacterium aquicola</name>
    <dbReference type="NCBI Taxonomy" id="1682742"/>
    <lineage>
        <taxon>Bacteria</taxon>
        <taxon>Pseudomonadati</taxon>
        <taxon>Bacteroidota</taxon>
        <taxon>Flavobacteriia</taxon>
        <taxon>Flavobacteriales</taxon>
        <taxon>Flavobacteriaceae</taxon>
        <taxon>Flavobacterium</taxon>
    </lineage>
</organism>